<dbReference type="GO" id="GO:0003755">
    <property type="term" value="F:peptidyl-prolyl cis-trans isomerase activity"/>
    <property type="evidence" value="ECO:0007669"/>
    <property type="project" value="UniProtKB-KW"/>
</dbReference>
<dbReference type="EC" id="5.2.1.8" evidence="2"/>
<dbReference type="Gene3D" id="1.10.4030.10">
    <property type="entry name" value="Porin chaperone SurA, peptide-binding domain"/>
    <property type="match status" value="1"/>
</dbReference>
<dbReference type="SUPFAM" id="SSF54534">
    <property type="entry name" value="FKBP-like"/>
    <property type="match status" value="1"/>
</dbReference>
<dbReference type="Pfam" id="PF13145">
    <property type="entry name" value="Rotamase_2"/>
    <property type="match status" value="1"/>
</dbReference>
<evidence type="ECO:0000313" key="9">
    <source>
        <dbReference type="Proteomes" id="UP000602076"/>
    </source>
</evidence>
<keyword evidence="9" id="KW-1185">Reference proteome</keyword>
<evidence type="ECO:0000256" key="4">
    <source>
        <dbReference type="ARBA" id="ARBA00023110"/>
    </source>
</evidence>
<dbReference type="PANTHER" id="PTHR47245">
    <property type="entry name" value="PEPTIDYLPROLYL ISOMERASE"/>
    <property type="match status" value="1"/>
</dbReference>
<gene>
    <name evidence="8" type="ORF">IEO70_11515</name>
</gene>
<dbReference type="SUPFAM" id="SSF109998">
    <property type="entry name" value="Triger factor/SurA peptide-binding domain-like"/>
    <property type="match status" value="1"/>
</dbReference>
<evidence type="ECO:0000256" key="2">
    <source>
        <dbReference type="ARBA" id="ARBA00013194"/>
    </source>
</evidence>
<evidence type="ECO:0000256" key="5">
    <source>
        <dbReference type="ARBA" id="ARBA00023235"/>
    </source>
</evidence>
<dbReference type="InterPro" id="IPR046357">
    <property type="entry name" value="PPIase_dom_sf"/>
</dbReference>
<dbReference type="InterPro" id="IPR027304">
    <property type="entry name" value="Trigger_fact/SurA_dom_sf"/>
</dbReference>
<keyword evidence="4 6" id="KW-0697">Rotamase</keyword>
<name>A0A927CWM4_9BACI</name>
<keyword evidence="5 6" id="KW-0413">Isomerase</keyword>
<evidence type="ECO:0000256" key="6">
    <source>
        <dbReference type="PROSITE-ProRule" id="PRU00278"/>
    </source>
</evidence>
<comment type="catalytic activity">
    <reaction evidence="1">
        <text>[protein]-peptidylproline (omega=180) = [protein]-peptidylproline (omega=0)</text>
        <dbReference type="Rhea" id="RHEA:16237"/>
        <dbReference type="Rhea" id="RHEA-COMP:10747"/>
        <dbReference type="Rhea" id="RHEA-COMP:10748"/>
        <dbReference type="ChEBI" id="CHEBI:83833"/>
        <dbReference type="ChEBI" id="CHEBI:83834"/>
        <dbReference type="EC" id="5.2.1.8"/>
    </reaction>
</comment>
<proteinExistence type="predicted"/>
<organism evidence="8 9">
    <name type="scientific">Peribacillus faecalis</name>
    <dbReference type="NCBI Taxonomy" id="2772559"/>
    <lineage>
        <taxon>Bacteria</taxon>
        <taxon>Bacillati</taxon>
        <taxon>Bacillota</taxon>
        <taxon>Bacilli</taxon>
        <taxon>Bacillales</taxon>
        <taxon>Bacillaceae</taxon>
        <taxon>Peribacillus</taxon>
    </lineage>
</organism>
<evidence type="ECO:0000256" key="3">
    <source>
        <dbReference type="ARBA" id="ARBA00022729"/>
    </source>
</evidence>
<feature type="domain" description="PpiC" evidence="7">
    <location>
        <begin position="99"/>
        <end position="191"/>
    </location>
</feature>
<dbReference type="InterPro" id="IPR000297">
    <property type="entry name" value="PPIase_PpiC"/>
</dbReference>
<dbReference type="Gene3D" id="3.10.50.40">
    <property type="match status" value="1"/>
</dbReference>
<dbReference type="AlphaFoldDB" id="A0A927CWM4"/>
<keyword evidence="3" id="KW-0732">Signal</keyword>
<comment type="caution">
    <text evidence="8">The sequence shown here is derived from an EMBL/GenBank/DDBJ whole genome shotgun (WGS) entry which is preliminary data.</text>
</comment>
<evidence type="ECO:0000313" key="8">
    <source>
        <dbReference type="EMBL" id="MBD3108988.1"/>
    </source>
</evidence>
<protein>
    <recommendedName>
        <fullName evidence="2">peptidylprolyl isomerase</fullName>
        <ecNumber evidence="2">5.2.1.8</ecNumber>
    </recommendedName>
</protein>
<reference evidence="8" key="1">
    <citation type="submission" date="2020-09" db="EMBL/GenBank/DDBJ databases">
        <title>Bacillus faecalis sp. nov., a moderately halophilic bacterium isolated from cow faeces.</title>
        <authorList>
            <person name="Jiang L."/>
            <person name="Lee J."/>
        </authorList>
    </citation>
    <scope>NUCLEOTIDE SEQUENCE</scope>
    <source>
        <strain evidence="8">AGMB 02131</strain>
    </source>
</reference>
<sequence length="235" mass="26922">MEQRFGQEVLSDMVNQEVIKQAASEYGISVSEEELDTELMMIKAKYGSYDEQYLWYGSDWEGQIEQKILLEKLLVQSVEISESAVKEAYNANEDLYKIGKTYHLSHIVVEDKKSAQAIYEQLQDGVAFGTLALEQSTDTGSAYQAGDIGYINKNQTRYSPSYYKQAGKLKEEEFSKPFKVEDGYALIFVQEIIKAKTFAYEDVKSMIERELALEEIDGAITASYFWDELGVKWNY</sequence>
<evidence type="ECO:0000259" key="7">
    <source>
        <dbReference type="PROSITE" id="PS50198"/>
    </source>
</evidence>
<dbReference type="EMBL" id="JACXSI010000025">
    <property type="protein sequence ID" value="MBD3108988.1"/>
    <property type="molecule type" value="Genomic_DNA"/>
</dbReference>
<dbReference type="PROSITE" id="PS50198">
    <property type="entry name" value="PPIC_PPIASE_2"/>
    <property type="match status" value="1"/>
</dbReference>
<dbReference type="PANTHER" id="PTHR47245:SF1">
    <property type="entry name" value="FOLDASE PROTEIN PRSA"/>
    <property type="match status" value="1"/>
</dbReference>
<accession>A0A927CWM4</accession>
<evidence type="ECO:0000256" key="1">
    <source>
        <dbReference type="ARBA" id="ARBA00000971"/>
    </source>
</evidence>
<dbReference type="Proteomes" id="UP000602076">
    <property type="component" value="Unassembled WGS sequence"/>
</dbReference>
<dbReference type="InterPro" id="IPR050245">
    <property type="entry name" value="PrsA_foldase"/>
</dbReference>